<dbReference type="AlphaFoldDB" id="A0A4R4UJS6"/>
<keyword evidence="5" id="KW-0547">Nucleotide-binding</keyword>
<evidence type="ECO:0000256" key="2">
    <source>
        <dbReference type="ARBA" id="ARBA00022448"/>
    </source>
</evidence>
<keyword evidence="5" id="KW-0067">ATP-binding</keyword>
<feature type="compositionally biased region" description="Low complexity" evidence="3">
    <location>
        <begin position="80"/>
        <end position="91"/>
    </location>
</feature>
<protein>
    <submittedName>
        <fullName evidence="5">ATP-binding cassette domain-containing protein</fullName>
    </submittedName>
</protein>
<dbReference type="InterPro" id="IPR003439">
    <property type="entry name" value="ABC_transporter-like_ATP-bd"/>
</dbReference>
<keyword evidence="6" id="KW-1185">Reference proteome</keyword>
<accession>A0A4R4UJS6</accession>
<dbReference type="PANTHER" id="PTHR43335">
    <property type="entry name" value="ABC TRANSPORTER, ATP-BINDING PROTEIN"/>
    <property type="match status" value="1"/>
</dbReference>
<gene>
    <name evidence="5" type="ORF">E1292_44660</name>
</gene>
<feature type="compositionally biased region" description="Pro residues" evidence="3">
    <location>
        <begin position="1"/>
        <end position="10"/>
    </location>
</feature>
<feature type="domain" description="ABC transporter" evidence="4">
    <location>
        <begin position="3"/>
        <end position="216"/>
    </location>
</feature>
<dbReference type="Gene3D" id="3.40.50.300">
    <property type="entry name" value="P-loop containing nucleotide triphosphate hydrolases"/>
    <property type="match status" value="1"/>
</dbReference>
<dbReference type="SUPFAM" id="SSF52540">
    <property type="entry name" value="P-loop containing nucleoside triphosphate hydrolases"/>
    <property type="match status" value="1"/>
</dbReference>
<name>A0A4R4UJS6_9ACTN</name>
<evidence type="ECO:0000256" key="1">
    <source>
        <dbReference type="ARBA" id="ARBA00005417"/>
    </source>
</evidence>
<organism evidence="5 6">
    <name type="scientific">Nonomuraea deserti</name>
    <dbReference type="NCBI Taxonomy" id="1848322"/>
    <lineage>
        <taxon>Bacteria</taxon>
        <taxon>Bacillati</taxon>
        <taxon>Actinomycetota</taxon>
        <taxon>Actinomycetes</taxon>
        <taxon>Streptosporangiales</taxon>
        <taxon>Streptosporangiaceae</taxon>
        <taxon>Nonomuraea</taxon>
    </lineage>
</organism>
<evidence type="ECO:0000313" key="5">
    <source>
        <dbReference type="EMBL" id="TDC89284.1"/>
    </source>
</evidence>
<feature type="region of interest" description="Disordered" evidence="3">
    <location>
        <begin position="1"/>
        <end position="23"/>
    </location>
</feature>
<dbReference type="GO" id="GO:0005524">
    <property type="term" value="F:ATP binding"/>
    <property type="evidence" value="ECO:0007669"/>
    <property type="project" value="UniProtKB-KW"/>
</dbReference>
<sequence>MTMPAVPIPPHGERAPPATEASNMSVSCSNASAASCRLREALVSDTSSAHSSCLTPTPQGVVPRMIEARLSQEGCASGVRPRPAATGPAGAQSRASSHDALHIVGLLDVADRQVQRFSKGMRQRLHTAIGMIADPRVIVLDEPTIGLDPIEAQRLRESVAAMRQRGVTVLLTSHHLLDVEQLADRVVVLDSGRLIHDLPLDAFVRRAGFVATVVMSGSGAPRFMEESGPQDGIELVAVEEVPGGWRARYRVRSWTAEGLMRLGKRLELCGAADLRIEQVRLEDAFATAVGQARPPRRRPPGGPTGA</sequence>
<proteinExistence type="inferred from homology"/>
<evidence type="ECO:0000256" key="3">
    <source>
        <dbReference type="SAM" id="MobiDB-lite"/>
    </source>
</evidence>
<comment type="caution">
    <text evidence="5">The sequence shown here is derived from an EMBL/GenBank/DDBJ whole genome shotgun (WGS) entry which is preliminary data.</text>
</comment>
<dbReference type="EMBL" id="SMKO01000233">
    <property type="protein sequence ID" value="TDC89284.1"/>
    <property type="molecule type" value="Genomic_DNA"/>
</dbReference>
<evidence type="ECO:0000259" key="4">
    <source>
        <dbReference type="PROSITE" id="PS50893"/>
    </source>
</evidence>
<comment type="similarity">
    <text evidence="1">Belongs to the ABC transporter superfamily.</text>
</comment>
<feature type="region of interest" description="Disordered" evidence="3">
    <location>
        <begin position="74"/>
        <end position="95"/>
    </location>
</feature>
<dbReference type="InterPro" id="IPR027417">
    <property type="entry name" value="P-loop_NTPase"/>
</dbReference>
<dbReference type="Proteomes" id="UP000295258">
    <property type="component" value="Unassembled WGS sequence"/>
</dbReference>
<dbReference type="Pfam" id="PF00005">
    <property type="entry name" value="ABC_tran"/>
    <property type="match status" value="1"/>
</dbReference>
<dbReference type="GO" id="GO:0016887">
    <property type="term" value="F:ATP hydrolysis activity"/>
    <property type="evidence" value="ECO:0007669"/>
    <property type="project" value="InterPro"/>
</dbReference>
<dbReference type="PROSITE" id="PS50893">
    <property type="entry name" value="ABC_TRANSPORTER_2"/>
    <property type="match status" value="1"/>
</dbReference>
<keyword evidence="2" id="KW-0813">Transport</keyword>
<evidence type="ECO:0000313" key="6">
    <source>
        <dbReference type="Proteomes" id="UP000295258"/>
    </source>
</evidence>
<reference evidence="5 6" key="1">
    <citation type="submission" date="2019-03" db="EMBL/GenBank/DDBJ databases">
        <title>Draft genome sequences of novel Actinobacteria.</title>
        <authorList>
            <person name="Sahin N."/>
            <person name="Ay H."/>
            <person name="Saygin H."/>
        </authorList>
    </citation>
    <scope>NUCLEOTIDE SEQUENCE [LARGE SCALE GENOMIC DNA]</scope>
    <source>
        <strain evidence="5 6">KC310</strain>
    </source>
</reference>